<dbReference type="InterPro" id="IPR001138">
    <property type="entry name" value="Zn2Cys6_DnaBD"/>
</dbReference>
<evidence type="ECO:0000313" key="6">
    <source>
        <dbReference type="Proteomes" id="UP000736672"/>
    </source>
</evidence>
<reference evidence="5" key="1">
    <citation type="journal article" date="2021" name="Nat. Commun.">
        <title>Genetic determinants of endophytism in the Arabidopsis root mycobiome.</title>
        <authorList>
            <person name="Mesny F."/>
            <person name="Miyauchi S."/>
            <person name="Thiergart T."/>
            <person name="Pickel B."/>
            <person name="Atanasova L."/>
            <person name="Karlsson M."/>
            <person name="Huettel B."/>
            <person name="Barry K.W."/>
            <person name="Haridas S."/>
            <person name="Chen C."/>
            <person name="Bauer D."/>
            <person name="Andreopoulos W."/>
            <person name="Pangilinan J."/>
            <person name="LaButti K."/>
            <person name="Riley R."/>
            <person name="Lipzen A."/>
            <person name="Clum A."/>
            <person name="Drula E."/>
            <person name="Henrissat B."/>
            <person name="Kohler A."/>
            <person name="Grigoriev I.V."/>
            <person name="Martin F.M."/>
            <person name="Hacquard S."/>
        </authorList>
    </citation>
    <scope>NUCLEOTIDE SEQUENCE</scope>
    <source>
        <strain evidence="5">FSSC 5 MPI-SDFR-AT-0091</strain>
    </source>
</reference>
<dbReference type="InterPro" id="IPR050613">
    <property type="entry name" value="Sec_Metabolite_Reg"/>
</dbReference>
<dbReference type="SMART" id="SM00066">
    <property type="entry name" value="GAL4"/>
    <property type="match status" value="1"/>
</dbReference>
<feature type="compositionally biased region" description="Basic and acidic residues" evidence="3">
    <location>
        <begin position="382"/>
        <end position="396"/>
    </location>
</feature>
<keyword evidence="6" id="KW-1185">Reference proteome</keyword>
<organism evidence="5 6">
    <name type="scientific">Fusarium solani</name>
    <name type="common">Filamentous fungus</name>
    <dbReference type="NCBI Taxonomy" id="169388"/>
    <lineage>
        <taxon>Eukaryota</taxon>
        <taxon>Fungi</taxon>
        <taxon>Dikarya</taxon>
        <taxon>Ascomycota</taxon>
        <taxon>Pezizomycotina</taxon>
        <taxon>Sordariomycetes</taxon>
        <taxon>Hypocreomycetidae</taxon>
        <taxon>Hypocreales</taxon>
        <taxon>Nectriaceae</taxon>
        <taxon>Fusarium</taxon>
        <taxon>Fusarium solani species complex</taxon>
    </lineage>
</organism>
<evidence type="ECO:0000313" key="5">
    <source>
        <dbReference type="EMBL" id="KAH7243924.1"/>
    </source>
</evidence>
<feature type="region of interest" description="Disordered" evidence="3">
    <location>
        <begin position="371"/>
        <end position="396"/>
    </location>
</feature>
<feature type="domain" description="Zn(2)-C6 fungal-type" evidence="4">
    <location>
        <begin position="11"/>
        <end position="38"/>
    </location>
</feature>
<evidence type="ECO:0000256" key="3">
    <source>
        <dbReference type="SAM" id="MobiDB-lite"/>
    </source>
</evidence>
<evidence type="ECO:0000256" key="2">
    <source>
        <dbReference type="ARBA" id="ARBA00023242"/>
    </source>
</evidence>
<dbReference type="Gene3D" id="4.10.240.10">
    <property type="entry name" value="Zn(2)-C6 fungal-type DNA-binding domain"/>
    <property type="match status" value="1"/>
</dbReference>
<proteinExistence type="predicted"/>
<keyword evidence="2" id="KW-0539">Nucleus</keyword>
<dbReference type="PROSITE" id="PS50048">
    <property type="entry name" value="ZN2_CY6_FUNGAL_2"/>
    <property type="match status" value="1"/>
</dbReference>
<dbReference type="PANTHER" id="PTHR31001:SF90">
    <property type="entry name" value="CENTROMERE DNA-BINDING PROTEIN COMPLEX CBF3 SUBUNIT B"/>
    <property type="match status" value="1"/>
</dbReference>
<name>A0A9P9GT12_FUSSL</name>
<dbReference type="GO" id="GO:0000981">
    <property type="term" value="F:DNA-binding transcription factor activity, RNA polymerase II-specific"/>
    <property type="evidence" value="ECO:0007669"/>
    <property type="project" value="InterPro"/>
</dbReference>
<dbReference type="EMBL" id="JAGTJS010000018">
    <property type="protein sequence ID" value="KAH7243924.1"/>
    <property type="molecule type" value="Genomic_DNA"/>
</dbReference>
<comment type="caution">
    <text evidence="5">The sequence shown here is derived from an EMBL/GenBank/DDBJ whole genome shotgun (WGS) entry which is preliminary data.</text>
</comment>
<dbReference type="OrthoDB" id="3014581at2759"/>
<dbReference type="PANTHER" id="PTHR31001">
    <property type="entry name" value="UNCHARACTERIZED TRANSCRIPTIONAL REGULATORY PROTEIN"/>
    <property type="match status" value="1"/>
</dbReference>
<comment type="subcellular location">
    <subcellularLocation>
        <location evidence="1">Nucleus</location>
    </subcellularLocation>
</comment>
<dbReference type="PROSITE" id="PS00463">
    <property type="entry name" value="ZN2_CY6_FUNGAL_1"/>
    <property type="match status" value="1"/>
</dbReference>
<dbReference type="GO" id="GO:0005634">
    <property type="term" value="C:nucleus"/>
    <property type="evidence" value="ECO:0007669"/>
    <property type="project" value="UniProtKB-SubCell"/>
</dbReference>
<dbReference type="SUPFAM" id="SSF57701">
    <property type="entry name" value="Zn2/Cys6 DNA-binding domain"/>
    <property type="match status" value="1"/>
</dbReference>
<dbReference type="Pfam" id="PF00172">
    <property type="entry name" value="Zn_clus"/>
    <property type="match status" value="1"/>
</dbReference>
<dbReference type="AlphaFoldDB" id="A0A9P9GT12"/>
<evidence type="ECO:0000259" key="4">
    <source>
        <dbReference type="PROSITE" id="PS50048"/>
    </source>
</evidence>
<evidence type="ECO:0000256" key="1">
    <source>
        <dbReference type="ARBA" id="ARBA00004123"/>
    </source>
</evidence>
<dbReference type="Proteomes" id="UP000736672">
    <property type="component" value="Unassembled WGS sequence"/>
</dbReference>
<accession>A0A9P9GT12</accession>
<dbReference type="InterPro" id="IPR036864">
    <property type="entry name" value="Zn2-C6_fun-type_DNA-bd_sf"/>
</dbReference>
<gene>
    <name evidence="5" type="ORF">B0J15DRAFT_552781</name>
</gene>
<sequence>MTRQRRKLPPSCSLCRTRKLRCNRANPCSNCTIRGVRCDTVARTASPAPVAESPVDAEPAATKLLERLARLEAVLADSGSKPEQTFENLSRSNLASSSFMSTRLKNVTSDVLRLEKSCSTQDTLGLGQDPFVVSTRPIQEITEPLSFHNYGGFAGFDAASFVHPMTIRCVNVPLRHEAHILVNKFIADVSPFHHVIHTPSLHRVIDSLFNDLDRAKVPDTGALLLLLAICSSSTYMWTILDNHRCLYPDTATANSQSMMWLRAALDVVDHANRASCVTLECTQAMVIVFFQLCCREGISRRARSLAAHAIVMARELGLHRIDCDNQSSDSDGLQCTRTKTEIGRRLWWYLTATDWMLSRLSVSQQDIYSRMSGPTSVKKPRHLDDTDVGKGEHADRPLDEPTSVSYLLQRIRLAEIVYDLPDWKGNAGSNPETTAYCRVMDEDARLRQFMRDLPPFFDLNHNAHAKTPATGSWYSPGIITQRYLLNMVLHARFCKLHIPFLARGTIEPGFAYSHDVCLESARMIIKMEHQLSTENLPFALFRRKLNVKLRSIFVACTVFVLDACLGHGNEAGDQVDGLADVWKILREAGEQSPSASKLLDMSVQIVRRYNPAHPVLEAEIFRHDQTNQVPSEASRVVKPHHGYNDGSLVQRVNHASGGSFLCQTLDTFQGEIGCEGADWAGLCGLEAPFL</sequence>
<protein>
    <recommendedName>
        <fullName evidence="4">Zn(2)-C6 fungal-type domain-containing protein</fullName>
    </recommendedName>
</protein>
<dbReference type="CDD" id="cd00067">
    <property type="entry name" value="GAL4"/>
    <property type="match status" value="1"/>
</dbReference>
<dbReference type="CDD" id="cd12148">
    <property type="entry name" value="fungal_TF_MHR"/>
    <property type="match status" value="1"/>
</dbReference>
<dbReference type="GO" id="GO:0008270">
    <property type="term" value="F:zinc ion binding"/>
    <property type="evidence" value="ECO:0007669"/>
    <property type="project" value="InterPro"/>
</dbReference>